<reference evidence="2 3" key="1">
    <citation type="submission" date="2022-06" db="EMBL/GenBank/DDBJ databases">
        <title>Thiomicrohabdus sp. nov, an obligately chemolithoautotrophic, sulfur-oxidizing bacterium isolated from beach of Guanyin Mountain. Amoy.</title>
        <authorList>
            <person name="Zhu H."/>
        </authorList>
    </citation>
    <scope>NUCLEOTIDE SEQUENCE [LARGE SCALE GENOMIC DNA]</scope>
    <source>
        <strain evidence="2 3">XGS-01</strain>
    </source>
</reference>
<organism evidence="2 3">
    <name type="scientific">Thiomicrorhabdus lithotrophica</name>
    <dbReference type="NCBI Taxonomy" id="2949997"/>
    <lineage>
        <taxon>Bacteria</taxon>
        <taxon>Pseudomonadati</taxon>
        <taxon>Pseudomonadota</taxon>
        <taxon>Gammaproteobacteria</taxon>
        <taxon>Thiotrichales</taxon>
        <taxon>Piscirickettsiaceae</taxon>
        <taxon>Thiomicrorhabdus</taxon>
    </lineage>
</organism>
<gene>
    <name evidence="2" type="ORF">NR989_04450</name>
</gene>
<protein>
    <submittedName>
        <fullName evidence="2">DUF5610 domain-containing protein</fullName>
    </submittedName>
</protein>
<dbReference type="Pfam" id="PF18433">
    <property type="entry name" value="DUF5610"/>
    <property type="match status" value="1"/>
</dbReference>
<name>A0ABY8CGD3_9GAMM</name>
<keyword evidence="3" id="KW-1185">Reference proteome</keyword>
<dbReference type="InterPro" id="IPR041651">
    <property type="entry name" value="DUF5610"/>
</dbReference>
<dbReference type="EMBL" id="CP102381">
    <property type="protein sequence ID" value="WEJ63508.1"/>
    <property type="molecule type" value="Genomic_DNA"/>
</dbReference>
<evidence type="ECO:0000313" key="3">
    <source>
        <dbReference type="Proteomes" id="UP001222275"/>
    </source>
</evidence>
<dbReference type="RefSeq" id="WP_275595765.1">
    <property type="nucleotide sequence ID" value="NZ_CP102381.1"/>
</dbReference>
<dbReference type="Proteomes" id="UP001222275">
    <property type="component" value="Chromosome"/>
</dbReference>
<evidence type="ECO:0000259" key="1">
    <source>
        <dbReference type="Pfam" id="PF18433"/>
    </source>
</evidence>
<proteinExistence type="predicted"/>
<sequence>MAIDTKNLGSIQAYQKLAGLAPEQANPNNNGKRIHGQPELPEQVSVQASQMTIRNERQASLVAHLFGDGQTAETHSLKLTFQAAIEKINEVLMAEMPQSEEGETQTAPITEEALKEQGGMDYWTPENTAKRIVEGATAFISGFQAAHPELEGEELINKFLEVVGGGVNQGFDEAKGILGDLDVLKGNIADNIATTFQLVQDGMQSFKNQFLGITDGLTETANPSPVNEIENN</sequence>
<feature type="domain" description="DUF5610" evidence="1">
    <location>
        <begin position="75"/>
        <end position="206"/>
    </location>
</feature>
<accession>A0ABY8CGD3</accession>
<dbReference type="Gene3D" id="1.10.132.90">
    <property type="match status" value="1"/>
</dbReference>
<evidence type="ECO:0000313" key="2">
    <source>
        <dbReference type="EMBL" id="WEJ63508.1"/>
    </source>
</evidence>